<dbReference type="EMBL" id="OBDY01000009">
    <property type="protein sequence ID" value="SNY49080.1"/>
    <property type="molecule type" value="Genomic_DNA"/>
</dbReference>
<evidence type="ECO:0000313" key="2">
    <source>
        <dbReference type="Proteomes" id="UP000219612"/>
    </source>
</evidence>
<reference evidence="1 2" key="1">
    <citation type="submission" date="2017-09" db="EMBL/GenBank/DDBJ databases">
        <authorList>
            <person name="Ehlers B."/>
            <person name="Leendertz F.H."/>
        </authorList>
    </citation>
    <scope>NUCLEOTIDE SEQUENCE [LARGE SCALE GENOMIC DNA]</scope>
    <source>
        <strain evidence="1 2">CGMCC 4.6857</strain>
    </source>
</reference>
<protein>
    <submittedName>
        <fullName evidence="1">Uncharacterized protein</fullName>
    </submittedName>
</protein>
<name>A0A285IM33_9ACTN</name>
<gene>
    <name evidence="1" type="ORF">SAMN05421748_109209</name>
</gene>
<proteinExistence type="predicted"/>
<dbReference type="AlphaFoldDB" id="A0A285IM33"/>
<evidence type="ECO:0000313" key="1">
    <source>
        <dbReference type="EMBL" id="SNY49080.1"/>
    </source>
</evidence>
<sequence>MAQCFHYLHTAYEGGSAMLAGAAHGWFLSHRR</sequence>
<organism evidence="1 2">
    <name type="scientific">Paractinoplanes atraurantiacus</name>
    <dbReference type="NCBI Taxonomy" id="1036182"/>
    <lineage>
        <taxon>Bacteria</taxon>
        <taxon>Bacillati</taxon>
        <taxon>Actinomycetota</taxon>
        <taxon>Actinomycetes</taxon>
        <taxon>Micromonosporales</taxon>
        <taxon>Micromonosporaceae</taxon>
        <taxon>Paractinoplanes</taxon>
    </lineage>
</organism>
<dbReference type="Proteomes" id="UP000219612">
    <property type="component" value="Unassembled WGS sequence"/>
</dbReference>
<keyword evidence="2" id="KW-1185">Reference proteome</keyword>
<accession>A0A285IM33</accession>